<proteinExistence type="predicted"/>
<sequence>MQVNNEDGNRMKKIAIVGSKIYSGEAKVTNALTEFLQSKGYEVTHFNDFISHYQQRRWNFKLLRMWKRIFINSSEEALYIKNLAERIKSGCFDATIAVGMGDVLLYDLGCIKIYFCRAPMDHENYFKWVSWGNNDPELLEKVSELTKKQLSIFQASDYITFAWKTYEEYIRKYIYDGANILSNPKGGWSGCEFSSRRAVFNLPPAIVCLGGLGRYFINMSLLSRLSLKMPYLFDVYGSPAPDKKYGLRYRGPMVDVGNELTRYQFGLNTVTSEILRRNGFSSKIFTYLSYGLPCLFNEWEKFPHELGGCIPYTEENITEVIERFFDKNAWEELSEQAYAQAQDLLWDKMLTPLLDVLK</sequence>
<evidence type="ECO:0000313" key="1">
    <source>
        <dbReference type="EMBL" id="KKR33233.1"/>
    </source>
</evidence>
<evidence type="ECO:0000313" key="2">
    <source>
        <dbReference type="Proteomes" id="UP000034539"/>
    </source>
</evidence>
<dbReference type="SUPFAM" id="SSF53756">
    <property type="entry name" value="UDP-Glycosyltransferase/glycogen phosphorylase"/>
    <property type="match status" value="1"/>
</dbReference>
<dbReference type="Proteomes" id="UP000034539">
    <property type="component" value="Unassembled WGS sequence"/>
</dbReference>
<name>A0A0G0PZ78_9BACT</name>
<protein>
    <submittedName>
        <fullName evidence="1">Uncharacterized protein</fullName>
    </submittedName>
</protein>
<reference evidence="1 2" key="1">
    <citation type="journal article" date="2015" name="Nature">
        <title>rRNA introns, odd ribosomes, and small enigmatic genomes across a large radiation of phyla.</title>
        <authorList>
            <person name="Brown C.T."/>
            <person name="Hug L.A."/>
            <person name="Thomas B.C."/>
            <person name="Sharon I."/>
            <person name="Castelle C.J."/>
            <person name="Singh A."/>
            <person name="Wilkins M.J."/>
            <person name="Williams K.H."/>
            <person name="Banfield J.F."/>
        </authorList>
    </citation>
    <scope>NUCLEOTIDE SEQUENCE [LARGE SCALE GENOMIC DNA]</scope>
</reference>
<dbReference type="EMBL" id="LBXN01000020">
    <property type="protein sequence ID" value="KKR33233.1"/>
    <property type="molecule type" value="Genomic_DNA"/>
</dbReference>
<comment type="caution">
    <text evidence="1">The sequence shown here is derived from an EMBL/GenBank/DDBJ whole genome shotgun (WGS) entry which is preliminary data.</text>
</comment>
<accession>A0A0G0PZ78</accession>
<gene>
    <name evidence="1" type="ORF">UT63_C0020G0003</name>
</gene>
<dbReference type="AlphaFoldDB" id="A0A0G0PZ78"/>
<organism evidence="1 2">
    <name type="scientific">Candidatus Gottesmanbacteria bacterium GW2011_GWC2_39_8</name>
    <dbReference type="NCBI Taxonomy" id="1618450"/>
    <lineage>
        <taxon>Bacteria</taxon>
        <taxon>Candidatus Gottesmaniibacteriota</taxon>
    </lineage>
</organism>